<protein>
    <submittedName>
        <fullName evidence="1">PqqD family protein</fullName>
    </submittedName>
</protein>
<dbReference type="Pfam" id="PF05402">
    <property type="entry name" value="PqqD"/>
    <property type="match status" value="1"/>
</dbReference>
<proteinExistence type="predicted"/>
<organism evidence="1 2">
    <name type="scientific">Cereibacter changlensis</name>
    <dbReference type="NCBI Taxonomy" id="402884"/>
    <lineage>
        <taxon>Bacteria</taxon>
        <taxon>Pseudomonadati</taxon>
        <taxon>Pseudomonadota</taxon>
        <taxon>Alphaproteobacteria</taxon>
        <taxon>Rhodobacterales</taxon>
        <taxon>Paracoccaceae</taxon>
        <taxon>Cereibacter</taxon>
    </lineage>
</organism>
<dbReference type="RefSeq" id="WP_136794567.1">
    <property type="nucleotide sequence ID" value="NZ_SWAU01000397.1"/>
</dbReference>
<dbReference type="EMBL" id="SWAU01000397">
    <property type="protein sequence ID" value="TKA94276.1"/>
    <property type="molecule type" value="Genomic_DNA"/>
</dbReference>
<evidence type="ECO:0000313" key="1">
    <source>
        <dbReference type="EMBL" id="TKA94276.1"/>
    </source>
</evidence>
<gene>
    <name evidence="1" type="ORF">FAZ78_23205</name>
</gene>
<dbReference type="Proteomes" id="UP000306340">
    <property type="component" value="Unassembled WGS sequence"/>
</dbReference>
<name>A0A4U0YUV3_9RHOB</name>
<dbReference type="InterPro" id="IPR041881">
    <property type="entry name" value="PqqD_sf"/>
</dbReference>
<reference evidence="1 2" key="1">
    <citation type="submission" date="2019-04" db="EMBL/GenBank/DDBJ databases">
        <title>Crypto-aerobic microbial life in anoxic (sulfidic) marine sediments.</title>
        <authorList>
            <person name="Bhattacharya S."/>
            <person name="Roy C."/>
            <person name="Mondal N."/>
            <person name="Sarkar J."/>
            <person name="Mandal S."/>
            <person name="Rameez M.J."/>
            <person name="Ghosh W."/>
        </authorList>
    </citation>
    <scope>NUCLEOTIDE SEQUENCE [LARGE SCALE GENOMIC DNA]</scope>
    <source>
        <strain evidence="1 2">SBBC</strain>
    </source>
</reference>
<accession>A0A4U0YUV3</accession>
<dbReference type="AlphaFoldDB" id="A0A4U0YUV3"/>
<evidence type="ECO:0000313" key="2">
    <source>
        <dbReference type="Proteomes" id="UP000306340"/>
    </source>
</evidence>
<sequence>MKDFRIDAISIAPGCVECAFGDGIAIFDTETNAYFSMNAVGQYVWSLLAQPASIDGLVEQVAARYGIPAERSRADVQQLIDDLARHRLVVVQ</sequence>
<dbReference type="Gene3D" id="1.10.10.1150">
    <property type="entry name" value="Coenzyme PQQ synthesis protein D (PqqD)"/>
    <property type="match status" value="1"/>
</dbReference>
<comment type="caution">
    <text evidence="1">The sequence shown here is derived from an EMBL/GenBank/DDBJ whole genome shotgun (WGS) entry which is preliminary data.</text>
</comment>
<dbReference type="InterPro" id="IPR008792">
    <property type="entry name" value="PQQD"/>
</dbReference>